<name>F0T6E3_METLA</name>
<reference evidence="3" key="1">
    <citation type="submission" date="2011-02" db="EMBL/GenBank/DDBJ databases">
        <title>Complete sequence of Methanobacterium sp. AL-21.</title>
        <authorList>
            <consortium name="US DOE Joint Genome Institute"/>
            <person name="Lucas S."/>
            <person name="Copeland A."/>
            <person name="Lapidus A."/>
            <person name="Cheng J.-F."/>
            <person name="Goodwin L."/>
            <person name="Pitluck S."/>
            <person name="Chertkov O."/>
            <person name="Detter J.C."/>
            <person name="Han C."/>
            <person name="Tapia R."/>
            <person name="Land M."/>
            <person name="Hauser L."/>
            <person name="Kyrpides N."/>
            <person name="Ivanova N."/>
            <person name="Mikhailova N."/>
            <person name="Pagani I."/>
            <person name="Cadillo-Quiroz H."/>
            <person name="Imachi H."/>
            <person name="Zinder S."/>
            <person name="Liu W."/>
            <person name="Woyke T."/>
        </authorList>
    </citation>
    <scope>NUCLEOTIDE SEQUENCE [LARGE SCALE GENOMIC DNA]</scope>
    <source>
        <strain evidence="3">AL-21</strain>
    </source>
</reference>
<evidence type="ECO:0000256" key="1">
    <source>
        <dbReference type="SAM" id="Coils"/>
    </source>
</evidence>
<dbReference type="Gene3D" id="3.40.50.150">
    <property type="entry name" value="Vaccinia Virus protein VP39"/>
    <property type="match status" value="1"/>
</dbReference>
<sequence>MIKELIKKQIKKTGTYREVEIETQKLEKQIQTLDQVRQTQITALEKQLETSKNDKNKLNNQIETLQKDKNKLNNQIETLQKDKNKLNNQIETLQKDKNKLNNQIETLQKDKNKLNNQMQTLQKDKQALKKERPRLLGYSMKSRPRGVSADVGKPVILKYILENIKKNQKVLDVGFGSGVYGKLLRTFYYRYVDGIDVFDKHLEEFGLDLIYDNIYIENILEFEFEFYDLIIMGDVLEHIELEAAKKLLTKFIEEKKCDHLIVSIPFESEQGDVHENVHEIHLQDNVTAKYMEKHYPYLDLIDLYYNSELGNIKAVYIWNKDLKTNPTSSC</sequence>
<accession>F0T6E3</accession>
<dbReference type="KEGG" id="mel:Metbo_1215"/>
<keyword evidence="1" id="KW-0175">Coiled coil</keyword>
<dbReference type="EMBL" id="CP002551">
    <property type="protein sequence ID" value="ADZ09458.1"/>
    <property type="molecule type" value="Genomic_DNA"/>
</dbReference>
<dbReference type="STRING" id="877455.Metbo_1215"/>
<dbReference type="OrthoDB" id="375986at2157"/>
<organism evidence="2 3">
    <name type="scientific">Methanobacterium lacus (strain AL-21)</name>
    <dbReference type="NCBI Taxonomy" id="877455"/>
    <lineage>
        <taxon>Archaea</taxon>
        <taxon>Methanobacteriati</taxon>
        <taxon>Methanobacteriota</taxon>
        <taxon>Methanomada group</taxon>
        <taxon>Methanobacteria</taxon>
        <taxon>Methanobacteriales</taxon>
        <taxon>Methanobacteriaceae</taxon>
        <taxon>Methanobacterium</taxon>
    </lineage>
</organism>
<evidence type="ECO:0008006" key="4">
    <source>
        <dbReference type="Google" id="ProtNLM"/>
    </source>
</evidence>
<dbReference type="eggNOG" id="arCOG04347">
    <property type="taxonomic scope" value="Archaea"/>
</dbReference>
<dbReference type="GeneID" id="24964540"/>
<dbReference type="RefSeq" id="WP_013644809.1">
    <property type="nucleotide sequence ID" value="NC_015216.1"/>
</dbReference>
<dbReference type="CDD" id="cd02440">
    <property type="entry name" value="AdoMet_MTases"/>
    <property type="match status" value="1"/>
</dbReference>
<dbReference type="AlphaFoldDB" id="F0T6E3"/>
<dbReference type="Proteomes" id="UP000007490">
    <property type="component" value="Chromosome"/>
</dbReference>
<dbReference type="Gene3D" id="6.10.250.3110">
    <property type="match status" value="1"/>
</dbReference>
<dbReference type="InterPro" id="IPR029063">
    <property type="entry name" value="SAM-dependent_MTases_sf"/>
</dbReference>
<keyword evidence="3" id="KW-1185">Reference proteome</keyword>
<dbReference type="HOGENOM" id="CLU_840950_0_0_2"/>
<reference evidence="2 3" key="2">
    <citation type="journal article" date="2014" name="Int. J. Syst. Evol. Microbiol.">
        <title>Methanobacterium paludis sp. nov. and a novel strain of Methanobacterium lacus isolated from northern peatlands.</title>
        <authorList>
            <person name="Cadillo-Quiroz H."/>
            <person name="Brauer S.L."/>
            <person name="Goodson N."/>
            <person name="Yavitt J.B."/>
            <person name="Zinder S.H."/>
        </authorList>
    </citation>
    <scope>NUCLEOTIDE SEQUENCE [LARGE SCALE GENOMIC DNA]</scope>
    <source>
        <strain evidence="2 3">AL-21</strain>
    </source>
</reference>
<evidence type="ECO:0000313" key="3">
    <source>
        <dbReference type="Proteomes" id="UP000007490"/>
    </source>
</evidence>
<proteinExistence type="predicted"/>
<gene>
    <name evidence="2" type="ordered locus">Metbo_1215</name>
</gene>
<feature type="coiled-coil region" evidence="1">
    <location>
        <begin position="16"/>
        <end position="131"/>
    </location>
</feature>
<evidence type="ECO:0000313" key="2">
    <source>
        <dbReference type="EMBL" id="ADZ09458.1"/>
    </source>
</evidence>
<dbReference type="eggNOG" id="arCOG01426">
    <property type="taxonomic scope" value="Archaea"/>
</dbReference>
<dbReference type="SUPFAM" id="SSF53335">
    <property type="entry name" value="S-adenosyl-L-methionine-dependent methyltransferases"/>
    <property type="match status" value="1"/>
</dbReference>
<protein>
    <recommendedName>
        <fullName evidence="4">Methyltransferase type 11</fullName>
    </recommendedName>
</protein>